<dbReference type="GO" id="GO:0035658">
    <property type="term" value="C:Mon1-Ccz1 complex"/>
    <property type="evidence" value="ECO:0007669"/>
    <property type="project" value="InterPro"/>
</dbReference>
<evidence type="ECO:0000313" key="4">
    <source>
        <dbReference type="EMBL" id="RXH76517.1"/>
    </source>
</evidence>
<dbReference type="Pfam" id="PF07035">
    <property type="entry name" value="RMC1_C"/>
    <property type="match status" value="1"/>
</dbReference>
<keyword evidence="5" id="KW-1185">Reference proteome</keyword>
<dbReference type="GO" id="GO:0005765">
    <property type="term" value="C:lysosomal membrane"/>
    <property type="evidence" value="ECO:0007669"/>
    <property type="project" value="TreeGrafter"/>
</dbReference>
<proteinExistence type="predicted"/>
<sequence>MFALSTVIVPKLPIVNSSADIVSRAHGDMKERNSTSTLKRILVTCTAQAKEYGGCVAAKVPQVERDMCLKEFLALKILPNPTITIQKPENQLNKMSRKASSSQSSTGLSGSGALSHVYIPYLPLRSSVAGSRGLFYDDGNKLLLSPTPDQVFSWKTVPFDPVVTPTSDSITEGPILSIRYSLDAKFIAIQRSDNEIQFCDRGSGETFSQRCKLESESILGFFWTDCPLCDIVFVKTSGLDLFACNSESKSLQLVKTRKLNVSWYVYTHESRMVLLASGMQCKTFNGFQLSSAGIIRLPKFKMAMAKSEANNKPVLAAEDVFIVTVYGRIYCLQVDRIAMLLHFYRFYRDVVVQQGSLPIYSSKVAVSVVDNVLLVHQVDAKVVILYDIFADSQAPISAPLPLLFRGFPRSNSSSLRSNRDDNESSEVNVLSDHEAIVYGDNWTFLVPDLICDVANQLLWKIHLDLEAISASSSEVPSVLEFLQRRKLEANKAKQLCLSIARTVILERGPVSTVSWALDVLVSSYSHSVKTGTYLKGINSAKTSASGEPQTSGPRSSADVSSRRVDAVGKSVKYESAAGLDSESPNRFLTDSNSDSEDNASFEAPKATSNNSQLFDGKVDMGKLTGAETSSGEVRSSSLQYQVLRSGNSSLDANGSEQQESQPTSPAISPDEMYSFVFAPVEEEIIGEPSYLVAIIVEFLRRTAIRPAMLYGTECWAVKHQHVHKMGVAEMRMLRGLCGHTRKDKIGNEDIRGKVGVAEIVGKMRENRLRRPNDAPVRRCDYGTEVQGRRGRGRPRKTLEETLRKDLEYLDLTEDMTQNRAQWRSRIHIADPTYANLEKVEVHPNLYVLTIQLLSHSERYAELGQFVLNKILEPSKEVAMQLLESGRQNSRTRKLGLDMLRQLSLHHDYVLLLVQDGYYLEALRYARKYKVSTIRPSLFLESAFTSNDSQHLAAVLRFFSDFIPGFRDTSDHDTYYRILNERSSSIAA</sequence>
<protein>
    <submittedName>
        <fullName evidence="4">Uncharacterized protein</fullName>
    </submittedName>
</protein>
<evidence type="ECO:0000259" key="2">
    <source>
        <dbReference type="Pfam" id="PF07035"/>
    </source>
</evidence>
<dbReference type="Proteomes" id="UP000290289">
    <property type="component" value="Chromosome 14"/>
</dbReference>
<comment type="caution">
    <text evidence="4">The sequence shown here is derived from an EMBL/GenBank/DDBJ whole genome shotgun (WGS) entry which is preliminary data.</text>
</comment>
<name>A0A498I3L9_MALDO</name>
<feature type="region of interest" description="Disordered" evidence="1">
    <location>
        <begin position="88"/>
        <end position="110"/>
    </location>
</feature>
<feature type="compositionally biased region" description="Low complexity" evidence="1">
    <location>
        <begin position="100"/>
        <end position="110"/>
    </location>
</feature>
<feature type="compositionally biased region" description="Polar residues" evidence="1">
    <location>
        <begin position="647"/>
        <end position="666"/>
    </location>
</feature>
<reference evidence="4 5" key="1">
    <citation type="submission" date="2018-10" db="EMBL/GenBank/DDBJ databases">
        <title>A high-quality apple genome assembly.</title>
        <authorList>
            <person name="Hu J."/>
        </authorList>
    </citation>
    <scope>NUCLEOTIDE SEQUENCE [LARGE SCALE GENOMIC DNA]</scope>
    <source>
        <strain evidence="5">cv. HFTH1</strain>
        <tissue evidence="4">Young leaf</tissue>
    </source>
</reference>
<dbReference type="EMBL" id="RDQH01000340">
    <property type="protein sequence ID" value="RXH76517.1"/>
    <property type="molecule type" value="Genomic_DNA"/>
</dbReference>
<dbReference type="STRING" id="3750.A0A498I3L9"/>
<feature type="compositionally biased region" description="Polar residues" evidence="1">
    <location>
        <begin position="582"/>
        <end position="592"/>
    </location>
</feature>
<evidence type="ECO:0000256" key="1">
    <source>
        <dbReference type="SAM" id="MobiDB-lite"/>
    </source>
</evidence>
<dbReference type="InterPro" id="IPR009755">
    <property type="entry name" value="RMC1_C"/>
</dbReference>
<feature type="domain" description="Mic1" evidence="2">
    <location>
        <begin position="836"/>
        <end position="960"/>
    </location>
</feature>
<dbReference type="GO" id="GO:0010506">
    <property type="term" value="P:regulation of autophagy"/>
    <property type="evidence" value="ECO:0007669"/>
    <property type="project" value="InterPro"/>
</dbReference>
<feature type="region of interest" description="Disordered" evidence="1">
    <location>
        <begin position="540"/>
        <end position="617"/>
    </location>
</feature>
<accession>A0A498I3L9</accession>
<organism evidence="4 5">
    <name type="scientific">Malus domestica</name>
    <name type="common">Apple</name>
    <name type="synonym">Pyrus malus</name>
    <dbReference type="NCBI Taxonomy" id="3750"/>
    <lineage>
        <taxon>Eukaryota</taxon>
        <taxon>Viridiplantae</taxon>
        <taxon>Streptophyta</taxon>
        <taxon>Embryophyta</taxon>
        <taxon>Tracheophyta</taxon>
        <taxon>Spermatophyta</taxon>
        <taxon>Magnoliopsida</taxon>
        <taxon>eudicotyledons</taxon>
        <taxon>Gunneridae</taxon>
        <taxon>Pentapetalae</taxon>
        <taxon>rosids</taxon>
        <taxon>fabids</taxon>
        <taxon>Rosales</taxon>
        <taxon>Rosaceae</taxon>
        <taxon>Amygdaloideae</taxon>
        <taxon>Maleae</taxon>
        <taxon>Malus</taxon>
    </lineage>
</organism>
<dbReference type="InterPro" id="IPR049040">
    <property type="entry name" value="RMC1_N"/>
</dbReference>
<evidence type="ECO:0000259" key="3">
    <source>
        <dbReference type="Pfam" id="PF21029"/>
    </source>
</evidence>
<feature type="domain" description="Regulator of MON1-CCZ1 complex N-terminal" evidence="3">
    <location>
        <begin position="134"/>
        <end position="251"/>
    </location>
</feature>
<dbReference type="PANTHER" id="PTHR12897">
    <property type="entry name" value="COLON CANCER-ASSOCIATED PROTEIN MIC1"/>
    <property type="match status" value="1"/>
</dbReference>
<dbReference type="PANTHER" id="PTHR12897:SF4">
    <property type="entry name" value="REGULATOR OF MON1-CCZ1 COMPLEX"/>
    <property type="match status" value="1"/>
</dbReference>
<feature type="compositionally biased region" description="Polar residues" evidence="1">
    <location>
        <begin position="540"/>
        <end position="553"/>
    </location>
</feature>
<dbReference type="GO" id="GO:0031902">
    <property type="term" value="C:late endosome membrane"/>
    <property type="evidence" value="ECO:0007669"/>
    <property type="project" value="TreeGrafter"/>
</dbReference>
<dbReference type="Pfam" id="PF21029">
    <property type="entry name" value="RMC1_N"/>
    <property type="match status" value="1"/>
</dbReference>
<dbReference type="AlphaFoldDB" id="A0A498I3L9"/>
<dbReference type="InterPro" id="IPR040371">
    <property type="entry name" value="RMC1"/>
</dbReference>
<evidence type="ECO:0000313" key="5">
    <source>
        <dbReference type="Proteomes" id="UP000290289"/>
    </source>
</evidence>
<gene>
    <name evidence="4" type="ORF">DVH24_019405</name>
</gene>
<feature type="region of interest" description="Disordered" evidence="1">
    <location>
        <begin position="647"/>
        <end position="668"/>
    </location>
</feature>